<feature type="domain" description="C2H2-type" evidence="13">
    <location>
        <begin position="385"/>
        <end position="412"/>
    </location>
</feature>
<dbReference type="SUPFAM" id="SSF57667">
    <property type="entry name" value="beta-beta-alpha zinc fingers"/>
    <property type="match status" value="6"/>
</dbReference>
<evidence type="ECO:0000256" key="3">
    <source>
        <dbReference type="ARBA" id="ARBA00006991"/>
    </source>
</evidence>
<accession>A0A8D1RQC8</accession>
<keyword evidence="7" id="KW-0862">Zinc</keyword>
<dbReference type="FunFam" id="3.30.160.60:FF:002343">
    <property type="entry name" value="Zinc finger protein 33A"/>
    <property type="match status" value="1"/>
</dbReference>
<dbReference type="SMART" id="SM00355">
    <property type="entry name" value="ZnF_C2H2"/>
    <property type="match status" value="11"/>
</dbReference>
<dbReference type="PROSITE" id="PS50157">
    <property type="entry name" value="ZINC_FINGER_C2H2_2"/>
    <property type="match status" value="11"/>
</dbReference>
<feature type="domain" description="KRAB" evidence="14">
    <location>
        <begin position="18"/>
        <end position="89"/>
    </location>
</feature>
<dbReference type="AlphaFoldDB" id="A0A8D1RQC8"/>
<dbReference type="InterPro" id="IPR013087">
    <property type="entry name" value="Znf_C2H2_type"/>
</dbReference>
<feature type="domain" description="C2H2-type" evidence="13">
    <location>
        <begin position="633"/>
        <end position="660"/>
    </location>
</feature>
<dbReference type="Proteomes" id="UP000694724">
    <property type="component" value="Unplaced"/>
</dbReference>
<keyword evidence="6 12" id="KW-0863">Zinc-finger</keyword>
<dbReference type="GO" id="GO:0006355">
    <property type="term" value="P:regulation of DNA-templated transcription"/>
    <property type="evidence" value="ECO:0007669"/>
    <property type="project" value="InterPro"/>
</dbReference>
<dbReference type="FunFam" id="3.30.160.60:FF:000028">
    <property type="entry name" value="zinc finger protein 90 homolog"/>
    <property type="match status" value="1"/>
</dbReference>
<dbReference type="InterPro" id="IPR036051">
    <property type="entry name" value="KRAB_dom_sf"/>
</dbReference>
<dbReference type="FunFam" id="3.30.160.60:FF:000380">
    <property type="entry name" value="zinc finger protein 2 isoform X2"/>
    <property type="match status" value="1"/>
</dbReference>
<reference evidence="15" key="1">
    <citation type="submission" date="2025-08" db="UniProtKB">
        <authorList>
            <consortium name="Ensembl"/>
        </authorList>
    </citation>
    <scope>IDENTIFICATION</scope>
</reference>
<evidence type="ECO:0000256" key="10">
    <source>
        <dbReference type="ARBA" id="ARBA00023163"/>
    </source>
</evidence>
<evidence type="ECO:0000256" key="2">
    <source>
        <dbReference type="ARBA" id="ARBA00004123"/>
    </source>
</evidence>
<feature type="domain" description="C2H2-type" evidence="13">
    <location>
        <begin position="661"/>
        <end position="688"/>
    </location>
</feature>
<feature type="domain" description="C2H2-type" evidence="13">
    <location>
        <begin position="521"/>
        <end position="548"/>
    </location>
</feature>
<keyword evidence="4" id="KW-0479">Metal-binding</keyword>
<dbReference type="GO" id="GO:0008270">
    <property type="term" value="F:zinc ion binding"/>
    <property type="evidence" value="ECO:0007669"/>
    <property type="project" value="UniProtKB-KW"/>
</dbReference>
<name>A0A8D1RQC8_PIG</name>
<dbReference type="GO" id="GO:0005634">
    <property type="term" value="C:nucleus"/>
    <property type="evidence" value="ECO:0007669"/>
    <property type="project" value="UniProtKB-SubCell"/>
</dbReference>
<evidence type="ECO:0000313" key="16">
    <source>
        <dbReference type="Proteomes" id="UP000694724"/>
    </source>
</evidence>
<protein>
    <submittedName>
        <fullName evidence="15">Zinc finger protein 525-like</fullName>
    </submittedName>
</protein>
<evidence type="ECO:0000259" key="13">
    <source>
        <dbReference type="PROSITE" id="PS50157"/>
    </source>
</evidence>
<evidence type="ECO:0000256" key="1">
    <source>
        <dbReference type="ARBA" id="ARBA00003767"/>
    </source>
</evidence>
<dbReference type="Gene3D" id="3.30.160.60">
    <property type="entry name" value="Classic Zinc Finger"/>
    <property type="match status" value="10"/>
</dbReference>
<dbReference type="Ensembl" id="ENSSSCT00055050015.1">
    <property type="protein sequence ID" value="ENSSSCP00055039958.1"/>
    <property type="gene ID" value="ENSSSCG00055025298.1"/>
</dbReference>
<comment type="subcellular location">
    <subcellularLocation>
        <location evidence="2">Nucleus</location>
    </subcellularLocation>
</comment>
<feature type="domain" description="C2H2-type" evidence="13">
    <location>
        <begin position="577"/>
        <end position="604"/>
    </location>
</feature>
<evidence type="ECO:0000256" key="4">
    <source>
        <dbReference type="ARBA" id="ARBA00022723"/>
    </source>
</evidence>
<feature type="domain" description="C2H2-type" evidence="13">
    <location>
        <begin position="355"/>
        <end position="384"/>
    </location>
</feature>
<dbReference type="FunFam" id="3.30.160.60:FF:002254">
    <property type="entry name" value="Zinc finger protein 540"/>
    <property type="match status" value="1"/>
</dbReference>
<evidence type="ECO:0000256" key="5">
    <source>
        <dbReference type="ARBA" id="ARBA00022737"/>
    </source>
</evidence>
<feature type="domain" description="C2H2-type" evidence="13">
    <location>
        <begin position="437"/>
        <end position="464"/>
    </location>
</feature>
<dbReference type="PROSITE" id="PS00028">
    <property type="entry name" value="ZINC_FINGER_C2H2_1"/>
    <property type="match status" value="9"/>
</dbReference>
<keyword evidence="10" id="KW-0804">Transcription</keyword>
<feature type="domain" description="C2H2-type" evidence="13">
    <location>
        <begin position="465"/>
        <end position="492"/>
    </location>
</feature>
<gene>
    <name evidence="15" type="primary">LOC100519853</name>
</gene>
<dbReference type="Gene3D" id="6.10.140.140">
    <property type="match status" value="1"/>
</dbReference>
<dbReference type="FunFam" id="3.30.160.60:FF:001954">
    <property type="entry name" value="Zinc finger protein 787"/>
    <property type="match status" value="1"/>
</dbReference>
<comment type="similarity">
    <text evidence="3">Belongs to the krueppel C2H2-type zinc-finger protein family.</text>
</comment>
<keyword evidence="8" id="KW-0805">Transcription regulation</keyword>
<dbReference type="InterPro" id="IPR001909">
    <property type="entry name" value="KRAB"/>
</dbReference>
<comment type="function">
    <text evidence="1">May be involved in transcriptional regulation.</text>
</comment>
<dbReference type="InterPro" id="IPR036236">
    <property type="entry name" value="Znf_C2H2_sf"/>
</dbReference>
<keyword evidence="11" id="KW-0539">Nucleus</keyword>
<dbReference type="PROSITE" id="PS50805">
    <property type="entry name" value="KRAB"/>
    <property type="match status" value="1"/>
</dbReference>
<evidence type="ECO:0000256" key="9">
    <source>
        <dbReference type="ARBA" id="ARBA00023125"/>
    </source>
</evidence>
<keyword evidence="5" id="KW-0677">Repeat</keyword>
<feature type="domain" description="C2H2-type" evidence="13">
    <location>
        <begin position="549"/>
        <end position="576"/>
    </location>
</feature>
<evidence type="ECO:0000256" key="6">
    <source>
        <dbReference type="ARBA" id="ARBA00022771"/>
    </source>
</evidence>
<dbReference type="Pfam" id="PF00096">
    <property type="entry name" value="zf-C2H2"/>
    <property type="match status" value="7"/>
</dbReference>
<organism evidence="15 16">
    <name type="scientific">Sus scrofa</name>
    <name type="common">Pig</name>
    <dbReference type="NCBI Taxonomy" id="9823"/>
    <lineage>
        <taxon>Eukaryota</taxon>
        <taxon>Metazoa</taxon>
        <taxon>Chordata</taxon>
        <taxon>Craniata</taxon>
        <taxon>Vertebrata</taxon>
        <taxon>Euteleostomi</taxon>
        <taxon>Mammalia</taxon>
        <taxon>Eutheria</taxon>
        <taxon>Laurasiatheria</taxon>
        <taxon>Artiodactyla</taxon>
        <taxon>Suina</taxon>
        <taxon>Suidae</taxon>
        <taxon>Sus</taxon>
    </lineage>
</organism>
<keyword evidence="9" id="KW-0238">DNA-binding</keyword>
<evidence type="ECO:0000256" key="11">
    <source>
        <dbReference type="ARBA" id="ARBA00023242"/>
    </source>
</evidence>
<dbReference type="PANTHER" id="PTHR24377">
    <property type="entry name" value="IP01015P-RELATED"/>
    <property type="match status" value="1"/>
</dbReference>
<evidence type="ECO:0000313" key="15">
    <source>
        <dbReference type="Ensembl" id="ENSSSCP00055039958.1"/>
    </source>
</evidence>
<dbReference type="SUPFAM" id="SSF109640">
    <property type="entry name" value="KRAB domain (Kruppel-associated box)"/>
    <property type="match status" value="1"/>
</dbReference>
<dbReference type="FunFam" id="3.30.160.60:FF:000739">
    <property type="entry name" value="Zgc:171418 protein"/>
    <property type="match status" value="1"/>
</dbReference>
<dbReference type="SMART" id="SM00349">
    <property type="entry name" value="KRAB"/>
    <property type="match status" value="1"/>
</dbReference>
<evidence type="ECO:0000256" key="8">
    <source>
        <dbReference type="ARBA" id="ARBA00023015"/>
    </source>
</evidence>
<dbReference type="FunFam" id="3.30.160.60:FF:000005">
    <property type="entry name" value="Zinc finger protein 14 homolog"/>
    <property type="match status" value="1"/>
</dbReference>
<feature type="domain" description="C2H2-type" evidence="13">
    <location>
        <begin position="493"/>
        <end position="520"/>
    </location>
</feature>
<feature type="domain" description="C2H2-type" evidence="13">
    <location>
        <begin position="605"/>
        <end position="632"/>
    </location>
</feature>
<proteinExistence type="inferred from homology"/>
<dbReference type="GO" id="GO:0003677">
    <property type="term" value="F:DNA binding"/>
    <property type="evidence" value="ECO:0007669"/>
    <property type="project" value="UniProtKB-KW"/>
</dbReference>
<dbReference type="FunFam" id="3.30.160.60:FF:000029">
    <property type="entry name" value="GLI family zinc finger 4"/>
    <property type="match status" value="1"/>
</dbReference>
<dbReference type="Pfam" id="PF01352">
    <property type="entry name" value="KRAB"/>
    <property type="match status" value="1"/>
</dbReference>
<dbReference type="InterPro" id="IPR050826">
    <property type="entry name" value="Krueppel_C2H2_ZnFinger"/>
</dbReference>
<evidence type="ECO:0000259" key="14">
    <source>
        <dbReference type="PROSITE" id="PS50805"/>
    </source>
</evidence>
<dbReference type="CDD" id="cd07765">
    <property type="entry name" value="KRAB_A-box"/>
    <property type="match status" value="1"/>
</dbReference>
<evidence type="ECO:0000256" key="12">
    <source>
        <dbReference type="PROSITE-ProRule" id="PRU00042"/>
    </source>
</evidence>
<sequence>MNSPVATWNVPFSFQGLLTIEDVAIDFSPEEWECLDLGQRELYRDVMIESYKHLVSLALSSHDTQSLMPQNPGMELFLQTMLLGKYKSSPVGTFDVIIGSEGKGACEGQEGCYDAHTPTGTLIHEENVAGKRDQGYKSNCEKLHFKSVSLAENYTFVSRDPHYLLKHGSSLKGNLENQDNHIDCTANDGAKHEYMLGLNIHSNIYEHQRLKNGGKTPQYDRFRRSNSKGSLIFNQQVFPDYSNIPNVDTNWGVLIQPSLFSRYDNTVNIDQHTMCTKRSKALSKSCVFSHYKSVHTGTRSDSCIESQTNFDPDSNLMKCQGTQFSGNHSIRNKHRNVISQSSDLIAYHRICIGEKACHFSECGKVLSQASRLIQHQHHHTRKEQCKCEKCEKVSNQSLNLRKDRKKHTGGKADKCEDAKWYSAFARHHLIHTAEKPYKCIKCGKAFRWCSHLCGNQRIHIGEEPYKCTECGKAFNWHCHLTCHLRSHTQEKPYKCTECGKAFNRPSAFTQHQRIHTGEKPYKCTKCGKGFNQHCHLTWHLRSHTGEKPYKCTECGKAFNYPSNLIHHRRSHTGEKPYKCTQCGKAFSYHCHLTKHLKSHTGEKPYKCTECGKAFKWPGGLTQHQRIHTGEKPYKCTECGKAFSRHSHLTQHLRSHSGEKPYKCTQCGKDFSQHSSLTRHQRSHTGEKF</sequence>
<dbReference type="FunFam" id="3.30.160.60:FF:001119">
    <property type="entry name" value="zinc finger protein 408"/>
    <property type="match status" value="1"/>
</dbReference>
<evidence type="ECO:0000256" key="7">
    <source>
        <dbReference type="ARBA" id="ARBA00022833"/>
    </source>
</evidence>